<dbReference type="EMBL" id="FPAW01000002">
    <property type="protein sequence ID" value="SFT49323.1"/>
    <property type="molecule type" value="Genomic_DNA"/>
</dbReference>
<dbReference type="RefSeq" id="WP_027260624.1">
    <property type="nucleotide sequence ID" value="NZ_FPAW01000002.1"/>
</dbReference>
<reference evidence="2 3" key="1">
    <citation type="submission" date="2016-10" db="EMBL/GenBank/DDBJ databases">
        <authorList>
            <person name="de Groot N.N."/>
        </authorList>
    </citation>
    <scope>NUCLEOTIDE SEQUENCE [LARGE SCALE GENOMIC DNA]</scope>
    <source>
        <strain evidence="2 3">CGMCC 1.10959</strain>
    </source>
</reference>
<organism evidence="2 3">
    <name type="scientific">Sedimentitalea nanhaiensis</name>
    <dbReference type="NCBI Taxonomy" id="999627"/>
    <lineage>
        <taxon>Bacteria</taxon>
        <taxon>Pseudomonadati</taxon>
        <taxon>Pseudomonadota</taxon>
        <taxon>Alphaproteobacteria</taxon>
        <taxon>Rhodobacterales</taxon>
        <taxon>Paracoccaceae</taxon>
        <taxon>Sedimentitalea</taxon>
    </lineage>
</organism>
<keyword evidence="1" id="KW-0472">Membrane</keyword>
<name>A0A1I6YFN9_9RHOB</name>
<keyword evidence="1" id="KW-1133">Transmembrane helix</keyword>
<evidence type="ECO:0000313" key="3">
    <source>
        <dbReference type="Proteomes" id="UP000182466"/>
    </source>
</evidence>
<feature type="transmembrane region" description="Helical" evidence="1">
    <location>
        <begin position="6"/>
        <end position="25"/>
    </location>
</feature>
<gene>
    <name evidence="2" type="ORF">SAMN05216236_102189</name>
</gene>
<keyword evidence="3" id="KW-1185">Reference proteome</keyword>
<evidence type="ECO:0000313" key="2">
    <source>
        <dbReference type="EMBL" id="SFT49323.1"/>
    </source>
</evidence>
<proteinExistence type="predicted"/>
<dbReference type="OrthoDB" id="7868788at2"/>
<keyword evidence="1" id="KW-0812">Transmembrane</keyword>
<dbReference type="AlphaFoldDB" id="A0A1I6YFN9"/>
<evidence type="ECO:0000256" key="1">
    <source>
        <dbReference type="SAM" id="Phobius"/>
    </source>
</evidence>
<accession>A0A1I6YFN9</accession>
<protein>
    <submittedName>
        <fullName evidence="2">Uncharacterized protein</fullName>
    </submittedName>
</protein>
<feature type="transmembrane region" description="Helical" evidence="1">
    <location>
        <begin position="71"/>
        <end position="94"/>
    </location>
</feature>
<sequence length="97" mass="10288">MDSVTSDILTVLGLAITLAGAWITARAVILKEDDAIDIGLARFSGKTREENLRLPMVQNLLASSRGARRGLLFIAGGTALQIVPIAFRLISLAITSP</sequence>
<dbReference type="Proteomes" id="UP000182466">
    <property type="component" value="Unassembled WGS sequence"/>
</dbReference>